<evidence type="ECO:0000313" key="3">
    <source>
        <dbReference type="EMBL" id="KAJ5603058.1"/>
    </source>
</evidence>
<proteinExistence type="predicted"/>
<dbReference type="AlphaFoldDB" id="A0AAD6E6T1"/>
<keyword evidence="2" id="KW-0812">Transmembrane</keyword>
<evidence type="ECO:0000256" key="2">
    <source>
        <dbReference type="SAM" id="Phobius"/>
    </source>
</evidence>
<dbReference type="Proteomes" id="UP001213799">
    <property type="component" value="Unassembled WGS sequence"/>
</dbReference>
<feature type="transmembrane region" description="Helical" evidence="2">
    <location>
        <begin position="20"/>
        <end position="38"/>
    </location>
</feature>
<gene>
    <name evidence="3" type="ORF">N7537_006014</name>
</gene>
<feature type="region of interest" description="Disordered" evidence="1">
    <location>
        <begin position="44"/>
        <end position="76"/>
    </location>
</feature>
<reference evidence="3" key="1">
    <citation type="journal article" date="2023" name="IMA Fungus">
        <title>Comparative genomic study of the Penicillium genus elucidates a diverse pangenome and 15 lateral gene transfer events.</title>
        <authorList>
            <person name="Petersen C."/>
            <person name="Sorensen T."/>
            <person name="Nielsen M.R."/>
            <person name="Sondergaard T.E."/>
            <person name="Sorensen J.L."/>
            <person name="Fitzpatrick D.A."/>
            <person name="Frisvad J.C."/>
            <person name="Nielsen K.L."/>
        </authorList>
    </citation>
    <scope>NUCLEOTIDE SEQUENCE</scope>
    <source>
        <strain evidence="3">IBT 12815</strain>
    </source>
</reference>
<keyword evidence="2" id="KW-1133">Transmembrane helix</keyword>
<name>A0AAD6E6T1_9EURO</name>
<dbReference type="EMBL" id="JAQJAE010000003">
    <property type="protein sequence ID" value="KAJ5603058.1"/>
    <property type="molecule type" value="Genomic_DNA"/>
</dbReference>
<keyword evidence="4" id="KW-1185">Reference proteome</keyword>
<comment type="caution">
    <text evidence="3">The sequence shown here is derived from an EMBL/GenBank/DDBJ whole genome shotgun (WGS) entry which is preliminary data.</text>
</comment>
<feature type="compositionally biased region" description="Basic residues" evidence="1">
    <location>
        <begin position="46"/>
        <end position="59"/>
    </location>
</feature>
<dbReference type="GeneID" id="81587313"/>
<accession>A0AAD6E6T1</accession>
<reference evidence="3" key="2">
    <citation type="submission" date="2023-01" db="EMBL/GenBank/DDBJ databases">
        <authorList>
            <person name="Petersen C."/>
        </authorList>
    </citation>
    <scope>NUCLEOTIDE SEQUENCE</scope>
    <source>
        <strain evidence="3">IBT 12815</strain>
    </source>
</reference>
<protein>
    <submittedName>
        <fullName evidence="3">Uncharacterized protein</fullName>
    </submittedName>
</protein>
<keyword evidence="2" id="KW-0472">Membrane</keyword>
<evidence type="ECO:0000313" key="4">
    <source>
        <dbReference type="Proteomes" id="UP001213799"/>
    </source>
</evidence>
<dbReference type="RefSeq" id="XP_056752856.1">
    <property type="nucleotide sequence ID" value="XM_056897071.1"/>
</dbReference>
<sequence>MWRTYKQEGRAERLIVGLNIELFNLHLSIVLIIIIAKLRHCDGKANRKKKQNKTNRHFSPRSLAKTDPPRSHSSGLDSVLVSSLTFFFCAI</sequence>
<evidence type="ECO:0000256" key="1">
    <source>
        <dbReference type="SAM" id="MobiDB-lite"/>
    </source>
</evidence>
<organism evidence="3 4">
    <name type="scientific">Penicillium hordei</name>
    <dbReference type="NCBI Taxonomy" id="40994"/>
    <lineage>
        <taxon>Eukaryota</taxon>
        <taxon>Fungi</taxon>
        <taxon>Dikarya</taxon>
        <taxon>Ascomycota</taxon>
        <taxon>Pezizomycotina</taxon>
        <taxon>Eurotiomycetes</taxon>
        <taxon>Eurotiomycetidae</taxon>
        <taxon>Eurotiales</taxon>
        <taxon>Aspergillaceae</taxon>
        <taxon>Penicillium</taxon>
    </lineage>
</organism>